<name>A0A5J4PS54_9ZZZZ</name>
<dbReference type="AlphaFoldDB" id="A0A5J4PS54"/>
<proteinExistence type="predicted"/>
<comment type="caution">
    <text evidence="1">The sequence shown here is derived from an EMBL/GenBank/DDBJ whole genome shotgun (WGS) entry which is preliminary data.</text>
</comment>
<accession>A0A5J4PS54</accession>
<dbReference type="EMBL" id="SNRY01006700">
    <property type="protein sequence ID" value="KAA6312002.1"/>
    <property type="molecule type" value="Genomic_DNA"/>
</dbReference>
<protein>
    <submittedName>
        <fullName evidence="1">DnaJ-like protein DjlA</fullName>
    </submittedName>
</protein>
<dbReference type="Gene3D" id="1.10.3680.10">
    <property type="entry name" value="TerB-like"/>
    <property type="match status" value="2"/>
</dbReference>
<dbReference type="SUPFAM" id="SSF158682">
    <property type="entry name" value="TerB-like"/>
    <property type="match status" value="1"/>
</dbReference>
<evidence type="ECO:0000313" key="1">
    <source>
        <dbReference type="EMBL" id="KAA6312002.1"/>
    </source>
</evidence>
<sequence length="131" mass="15529">MDENHKKLFLELYQMILSDTEVHPKELEMLYQIGKEKGVSKDEIQNAIFSPNSLFSSHSLNNDEKINYLYNLARMAWADEKLDETEKETLRNTCKRFGFAEEYIVEISEFLFEQAQNRKTIEEVLETIKKL</sequence>
<gene>
    <name evidence="1" type="ORF">EZS27_036989</name>
</gene>
<organism evidence="1">
    <name type="scientific">termite gut metagenome</name>
    <dbReference type="NCBI Taxonomy" id="433724"/>
    <lineage>
        <taxon>unclassified sequences</taxon>
        <taxon>metagenomes</taxon>
        <taxon>organismal metagenomes</taxon>
    </lineage>
</organism>
<reference evidence="1" key="1">
    <citation type="submission" date="2019-03" db="EMBL/GenBank/DDBJ databases">
        <title>Single cell metagenomics reveals metabolic interactions within the superorganism composed of flagellate Streblomastix strix and complex community of Bacteroidetes bacteria on its surface.</title>
        <authorList>
            <person name="Treitli S.C."/>
            <person name="Kolisko M."/>
            <person name="Husnik F."/>
            <person name="Keeling P."/>
            <person name="Hampl V."/>
        </authorList>
    </citation>
    <scope>NUCLEOTIDE SEQUENCE</scope>
    <source>
        <strain evidence="1">STM</strain>
    </source>
</reference>
<dbReference type="InterPro" id="IPR029024">
    <property type="entry name" value="TerB-like"/>
</dbReference>
<dbReference type="CDD" id="cd07177">
    <property type="entry name" value="terB_like"/>
    <property type="match status" value="1"/>
</dbReference>